<organism evidence="2 3">
    <name type="scientific">Flammeovirga pectinis</name>
    <dbReference type="NCBI Taxonomy" id="2494373"/>
    <lineage>
        <taxon>Bacteria</taxon>
        <taxon>Pseudomonadati</taxon>
        <taxon>Bacteroidota</taxon>
        <taxon>Cytophagia</taxon>
        <taxon>Cytophagales</taxon>
        <taxon>Flammeovirgaceae</taxon>
        <taxon>Flammeovirga</taxon>
    </lineage>
</organism>
<feature type="chain" id="PRO_5018767680" evidence="1">
    <location>
        <begin position="22"/>
        <end position="368"/>
    </location>
</feature>
<sequence length="368" mass="42548">MKFHYYFFLLLSLLINTTVLAQEKAKDKDPFYIRLTVDEDLFLVQSTDQFYSFGAEIKVGFKGLDNKFTRSFLFAQKEGHSLFDFGIVHKMYTPRNSQLTEVDSSDIPYCGVTYLSITRQAFNPSNGLVIKTRLDVGFVGELSGAKAFQNGFHNLIGNGSIDGWDNQIANGLYLNYTAEVMHNFISSFKYSDVFLVGRGTVGTMDMSFEGSLFLRLGIFNDYFVQAERPYSKKTNLDNFYSIRKTRYSKAKYAESFWIGDEEVRRSAISNWVHHHFKPNQFYVKFITGAELNLYDGEMSGSLISFESSPYVIPYNMTPKLLYKVSIGFVLSYHFGSLEYNWDRITYDPENNFPPYYPKWGRFNINLNL</sequence>
<dbReference type="KEGG" id="fll:EI427_01250"/>
<dbReference type="Pfam" id="PF09982">
    <property type="entry name" value="LpxR"/>
    <property type="match status" value="1"/>
</dbReference>
<dbReference type="AlphaFoldDB" id="A0A3Q9FMY0"/>
<dbReference type="Gene3D" id="2.40.128.140">
    <property type="entry name" value="Outer membrane protein"/>
    <property type="match status" value="1"/>
</dbReference>
<dbReference type="OrthoDB" id="622552at2"/>
<evidence type="ECO:0000256" key="1">
    <source>
        <dbReference type="SAM" id="SignalP"/>
    </source>
</evidence>
<dbReference type="InterPro" id="IPR018707">
    <property type="entry name" value="LpxR"/>
</dbReference>
<accession>A0A3Q9FMY0</accession>
<proteinExistence type="predicted"/>
<dbReference type="RefSeq" id="WP_126610854.1">
    <property type="nucleotide sequence ID" value="NZ_CP034562.1"/>
</dbReference>
<gene>
    <name evidence="2" type="ORF">EI427_01250</name>
</gene>
<evidence type="ECO:0000313" key="3">
    <source>
        <dbReference type="Proteomes" id="UP000267268"/>
    </source>
</evidence>
<keyword evidence="3" id="KW-1185">Reference proteome</keyword>
<reference evidence="2 3" key="1">
    <citation type="submission" date="2018-12" db="EMBL/GenBank/DDBJ databases">
        <title>Flammeovirga pectinis sp. nov., isolated from the gut of the Korean scallop, Patinopecten yessoensis.</title>
        <authorList>
            <person name="Bae J.-W."/>
            <person name="Jeong Y.-S."/>
            <person name="Kang W."/>
        </authorList>
    </citation>
    <scope>NUCLEOTIDE SEQUENCE [LARGE SCALE GENOMIC DNA]</scope>
    <source>
        <strain evidence="2 3">L12M1</strain>
    </source>
</reference>
<feature type="signal peptide" evidence="1">
    <location>
        <begin position="1"/>
        <end position="21"/>
    </location>
</feature>
<dbReference type="EMBL" id="CP034562">
    <property type="protein sequence ID" value="AZQ60885.1"/>
    <property type="molecule type" value="Genomic_DNA"/>
</dbReference>
<dbReference type="Proteomes" id="UP000267268">
    <property type="component" value="Chromosome 1"/>
</dbReference>
<dbReference type="InterPro" id="IPR037107">
    <property type="entry name" value="Put_OMP_sf"/>
</dbReference>
<evidence type="ECO:0000313" key="2">
    <source>
        <dbReference type="EMBL" id="AZQ60885.1"/>
    </source>
</evidence>
<protein>
    <submittedName>
        <fullName evidence="2">DUF2219 family protein</fullName>
    </submittedName>
</protein>
<keyword evidence="1" id="KW-0732">Signal</keyword>
<name>A0A3Q9FMY0_9BACT</name>